<evidence type="ECO:0000259" key="2">
    <source>
        <dbReference type="PROSITE" id="PS50924"/>
    </source>
</evidence>
<evidence type="ECO:0000313" key="3">
    <source>
        <dbReference type="EMBL" id="CDS06180.1"/>
    </source>
</evidence>
<organism evidence="3">
    <name type="scientific">Lichtheimia ramosa</name>
    <dbReference type="NCBI Taxonomy" id="688394"/>
    <lineage>
        <taxon>Eukaryota</taxon>
        <taxon>Fungi</taxon>
        <taxon>Fungi incertae sedis</taxon>
        <taxon>Mucoromycota</taxon>
        <taxon>Mucoromycotina</taxon>
        <taxon>Mucoromycetes</taxon>
        <taxon>Mucorales</taxon>
        <taxon>Lichtheimiaceae</taxon>
        <taxon>Lichtheimia</taxon>
    </lineage>
</organism>
<keyword evidence="1" id="KW-0812">Transmembrane</keyword>
<dbReference type="PANTHER" id="PTHR35152:SF1">
    <property type="entry name" value="DOMAIN SIGNALLING PROTEIN, PUTATIVE (AFU_ORTHOLOGUE AFUA_5G11310)-RELATED"/>
    <property type="match status" value="1"/>
</dbReference>
<keyword evidence="1" id="KW-1133">Transmembrane helix</keyword>
<accession>A0A077WFI3</accession>
<feature type="domain" description="MHYT" evidence="2">
    <location>
        <begin position="1"/>
        <end position="172"/>
    </location>
</feature>
<proteinExistence type="predicted"/>
<dbReference type="OrthoDB" id="264015at2759"/>
<dbReference type="Pfam" id="PF03707">
    <property type="entry name" value="MHYT"/>
    <property type="match status" value="1"/>
</dbReference>
<protein>
    <recommendedName>
        <fullName evidence="2">MHYT domain-containing protein</fullName>
    </recommendedName>
</protein>
<evidence type="ECO:0000256" key="1">
    <source>
        <dbReference type="SAM" id="Phobius"/>
    </source>
</evidence>
<dbReference type="InterPro" id="IPR005330">
    <property type="entry name" value="MHYT_dom"/>
</dbReference>
<name>A0A077WFI3_9FUNG</name>
<dbReference type="AlphaFoldDB" id="A0A077WFI3"/>
<feature type="transmembrane region" description="Helical" evidence="1">
    <location>
        <begin position="41"/>
        <end position="61"/>
    </location>
</feature>
<keyword evidence="1" id="KW-0472">Membrane</keyword>
<reference evidence="3" key="1">
    <citation type="journal article" date="2014" name="Genome Announc.">
        <title>De novo whole-genome sequence and genome annotation of Lichtheimia ramosa.</title>
        <authorList>
            <person name="Linde J."/>
            <person name="Schwartze V."/>
            <person name="Binder U."/>
            <person name="Lass-Florl C."/>
            <person name="Voigt K."/>
            <person name="Horn F."/>
        </authorList>
    </citation>
    <scope>NUCLEOTIDE SEQUENCE</scope>
    <source>
        <strain evidence="3">JMRC FSU:6197</strain>
    </source>
</reference>
<dbReference type="PANTHER" id="PTHR35152">
    <property type="entry name" value="DOMAIN SIGNALLING PROTEIN, PUTATIVE (AFU_ORTHOLOGUE AFUA_5G11310)-RELATED"/>
    <property type="match status" value="1"/>
</dbReference>
<feature type="transmembrane region" description="Helical" evidence="1">
    <location>
        <begin position="113"/>
        <end position="136"/>
    </location>
</feature>
<dbReference type="PROSITE" id="PS50924">
    <property type="entry name" value="MHYT"/>
    <property type="match status" value="1"/>
</dbReference>
<dbReference type="EMBL" id="LK023319">
    <property type="protein sequence ID" value="CDS06180.1"/>
    <property type="molecule type" value="Genomic_DNA"/>
</dbReference>
<sequence>MAAAFCMGAVGIWSMHFIGNNSLKLSYLDSPDQYQLDYSPGYTFASLVVAIGCMFIAFAFVGITEKAHYVRIIISGIVAGVWATIHHTQKTTFNTTMIGQFAIRYFILEYDPAYVVGAIIIACAAVTIALSIFFKLREKWANQWYKRLGCAMLMAVAVTGMHYTAMAGTQYRRPAPDVAPPVPTITTAALIGIIVAIVVLGCLSLLYLTVFRYRKHQLPSVIKTTNFEKTRKRLMLQFVLFDSKGHILVENDGVLPANLVMDPFESLEGGELSTSHPLFLRLFETTKQWSLQDDTLYSDDPALHAYLHAAQRIADGLKLGSLAALGMLFDTVVHAQPTSLERKSLERTPSAARRIFSRARLSTAAAAGNKSFSDIEMQMDKSSSRQSDDQHIFLVRLVGNDKDLAVRLLSRGYRFADPTFIARIMGTKLGLSTDTMLDHFRDMQYMADLPAAPTMWTTPCTRQVSSVSNTTSAPSQVYVGLMVLVDNGNDLDVIVDKQQRFSFPVVPLDYGYRLEPLGDEEKACVANWRAYSLETVSSLATQHVHNTDDPVRRGLGTIGGGVTTDNVYSDDYYYYGSQRHQQQQAQQIHRFVLALGEACNHLMDASSYGRALGSIAKLHGEVLEIPSFALTADSCELILFRAFISPSTTDPAVIRALEQQPIKGIPLRLYKSLACHVTDQAVELYRHGRRSGATENVHEREALDMPLMVMPSQARFLWLDLIVEETVREHGKRYKL</sequence>
<feature type="transmembrane region" description="Helical" evidence="1">
    <location>
        <begin position="68"/>
        <end position="85"/>
    </location>
</feature>
<feature type="transmembrane region" description="Helical" evidence="1">
    <location>
        <begin position="148"/>
        <end position="165"/>
    </location>
</feature>
<gene>
    <name evidence="3" type="ORF">LRAMOSA08708</name>
</gene>
<feature type="transmembrane region" description="Helical" evidence="1">
    <location>
        <begin position="185"/>
        <end position="208"/>
    </location>
</feature>